<keyword evidence="1" id="KW-0732">Signal</keyword>
<organism evidence="3 4">
    <name type="scientific">Nonomuraea angiospora</name>
    <dbReference type="NCBI Taxonomy" id="46172"/>
    <lineage>
        <taxon>Bacteria</taxon>
        <taxon>Bacillati</taxon>
        <taxon>Actinomycetota</taxon>
        <taxon>Actinomycetes</taxon>
        <taxon>Streptosporangiales</taxon>
        <taxon>Streptosporangiaceae</taxon>
        <taxon>Nonomuraea</taxon>
    </lineage>
</organism>
<proteinExistence type="predicted"/>
<feature type="chain" id="PRO_5046075323" description="DUF4232 domain-containing protein" evidence="1">
    <location>
        <begin position="33"/>
        <end position="189"/>
    </location>
</feature>
<dbReference type="InterPro" id="IPR025326">
    <property type="entry name" value="DUF4232"/>
</dbReference>
<protein>
    <recommendedName>
        <fullName evidence="2">DUF4232 domain-containing protein</fullName>
    </recommendedName>
</protein>
<accession>A0ABR9LXD9</accession>
<comment type="caution">
    <text evidence="3">The sequence shown here is derived from an EMBL/GenBank/DDBJ whole genome shotgun (WGS) entry which is preliminary data.</text>
</comment>
<sequence length="189" mass="19981">MKRFKRAGSAMAAGALLTLAVCGLPASGEATAVSAQGTNLGLTAVSARGEGSAPKRCRTDALSARLGRQDPGAGNVYAPLVLTNTSAQTCWVYGFVGLIMFDGNGDALRTRVRREDIRPQRVVLKPRASAHALLHWVTVETGAEKRCPASARLMIIAPDEVAHLEIPFTARPCDDGRIDVRPLAPGVRP</sequence>
<keyword evidence="4" id="KW-1185">Reference proteome</keyword>
<evidence type="ECO:0000256" key="1">
    <source>
        <dbReference type="SAM" id="SignalP"/>
    </source>
</evidence>
<feature type="signal peptide" evidence="1">
    <location>
        <begin position="1"/>
        <end position="32"/>
    </location>
</feature>
<dbReference type="Pfam" id="PF14016">
    <property type="entry name" value="DUF4232"/>
    <property type="match status" value="1"/>
</dbReference>
<feature type="domain" description="DUF4232" evidence="2">
    <location>
        <begin position="57"/>
        <end position="183"/>
    </location>
</feature>
<dbReference type="Proteomes" id="UP000633509">
    <property type="component" value="Unassembled WGS sequence"/>
</dbReference>
<dbReference type="RefSeq" id="WP_192786077.1">
    <property type="nucleotide sequence ID" value="NZ_JADBEK010000001.1"/>
</dbReference>
<gene>
    <name evidence="3" type="ORF">H4W80_003567</name>
</gene>
<reference evidence="3 4" key="1">
    <citation type="submission" date="2020-10" db="EMBL/GenBank/DDBJ databases">
        <title>Sequencing the genomes of 1000 actinobacteria strains.</title>
        <authorList>
            <person name="Klenk H.-P."/>
        </authorList>
    </citation>
    <scope>NUCLEOTIDE SEQUENCE [LARGE SCALE GENOMIC DNA]</scope>
    <source>
        <strain evidence="3 4">DSM 43173</strain>
    </source>
</reference>
<evidence type="ECO:0000313" key="3">
    <source>
        <dbReference type="EMBL" id="MBE1585309.1"/>
    </source>
</evidence>
<dbReference type="EMBL" id="JADBEK010000001">
    <property type="protein sequence ID" value="MBE1585309.1"/>
    <property type="molecule type" value="Genomic_DNA"/>
</dbReference>
<name>A0ABR9LXD9_9ACTN</name>
<evidence type="ECO:0000313" key="4">
    <source>
        <dbReference type="Proteomes" id="UP000633509"/>
    </source>
</evidence>
<evidence type="ECO:0000259" key="2">
    <source>
        <dbReference type="Pfam" id="PF14016"/>
    </source>
</evidence>